<sequence>MSNTNQPDEATRAKIRRKKFKAKVGDEIWERYERSVKNGILTQKEADAAMLVEHKKAITKKNRERKAKGPKPKSKKVLHREHAQKRAAKEWDERKHATGHRARRQMNDYDDPETYQLSRRSGGRRR</sequence>
<comment type="caution">
    <text evidence="2">The sequence shown here is derived from an EMBL/GenBank/DDBJ whole genome shotgun (WGS) entry which is preliminary data.</text>
</comment>
<keyword evidence="3" id="KW-1185">Reference proteome</keyword>
<evidence type="ECO:0000313" key="2">
    <source>
        <dbReference type="EMBL" id="KRK95113.1"/>
    </source>
</evidence>
<feature type="region of interest" description="Disordered" evidence="1">
    <location>
        <begin position="57"/>
        <end position="126"/>
    </location>
</feature>
<dbReference type="EMBL" id="AZDV01000017">
    <property type="protein sequence ID" value="KRK95113.1"/>
    <property type="molecule type" value="Genomic_DNA"/>
</dbReference>
<dbReference type="AlphaFoldDB" id="A0A0R1LQT6"/>
<protein>
    <submittedName>
        <fullName evidence="2">Uncharacterized protein</fullName>
    </submittedName>
</protein>
<evidence type="ECO:0000313" key="3">
    <source>
        <dbReference type="Proteomes" id="UP000051955"/>
    </source>
</evidence>
<evidence type="ECO:0000256" key="1">
    <source>
        <dbReference type="SAM" id="MobiDB-lite"/>
    </source>
</evidence>
<name>A0A0R1LQT6_9LACO</name>
<feature type="compositionally biased region" description="Basic residues" evidence="1">
    <location>
        <begin position="57"/>
        <end position="86"/>
    </location>
</feature>
<organism evidence="2 3">
    <name type="scientific">Levilactobacillus acidifarinae DSM 19394 = JCM 15949</name>
    <dbReference type="NCBI Taxonomy" id="1423715"/>
    <lineage>
        <taxon>Bacteria</taxon>
        <taxon>Bacillati</taxon>
        <taxon>Bacillota</taxon>
        <taxon>Bacilli</taxon>
        <taxon>Lactobacillales</taxon>
        <taxon>Lactobacillaceae</taxon>
        <taxon>Levilactobacillus</taxon>
    </lineage>
</organism>
<dbReference type="Proteomes" id="UP000051955">
    <property type="component" value="Unassembled WGS sequence"/>
</dbReference>
<gene>
    <name evidence="2" type="ORF">FD25_GL001619</name>
</gene>
<dbReference type="RefSeq" id="WP_057802584.1">
    <property type="nucleotide sequence ID" value="NZ_AZDV01000017.1"/>
</dbReference>
<dbReference type="OrthoDB" id="2327411at2"/>
<proteinExistence type="predicted"/>
<dbReference type="PATRIC" id="fig|1423715.3.peg.1658"/>
<accession>A0A0R1LQT6</accession>
<reference evidence="2 3" key="1">
    <citation type="journal article" date="2015" name="Genome Announc.">
        <title>Expanding the biotechnology potential of lactobacilli through comparative genomics of 213 strains and associated genera.</title>
        <authorList>
            <person name="Sun Z."/>
            <person name="Harris H.M."/>
            <person name="McCann A."/>
            <person name="Guo C."/>
            <person name="Argimon S."/>
            <person name="Zhang W."/>
            <person name="Yang X."/>
            <person name="Jeffery I.B."/>
            <person name="Cooney J.C."/>
            <person name="Kagawa T.F."/>
            <person name="Liu W."/>
            <person name="Song Y."/>
            <person name="Salvetti E."/>
            <person name="Wrobel A."/>
            <person name="Rasinkangas P."/>
            <person name="Parkhill J."/>
            <person name="Rea M.C."/>
            <person name="O'Sullivan O."/>
            <person name="Ritari J."/>
            <person name="Douillard F.P."/>
            <person name="Paul Ross R."/>
            <person name="Yang R."/>
            <person name="Briner A.E."/>
            <person name="Felis G.E."/>
            <person name="de Vos W.M."/>
            <person name="Barrangou R."/>
            <person name="Klaenhammer T.R."/>
            <person name="Caufield P.W."/>
            <person name="Cui Y."/>
            <person name="Zhang H."/>
            <person name="O'Toole P.W."/>
        </authorList>
    </citation>
    <scope>NUCLEOTIDE SEQUENCE [LARGE SCALE GENOMIC DNA]</scope>
    <source>
        <strain evidence="2 3">DSM 19394</strain>
    </source>
</reference>
<feature type="compositionally biased region" description="Basic and acidic residues" evidence="1">
    <location>
        <begin position="87"/>
        <end position="96"/>
    </location>
</feature>